<evidence type="ECO:0000313" key="1">
    <source>
        <dbReference type="EMBL" id="KAJ4475860.1"/>
    </source>
</evidence>
<dbReference type="EMBL" id="JANVFT010000073">
    <property type="protein sequence ID" value="KAJ4475860.1"/>
    <property type="molecule type" value="Genomic_DNA"/>
</dbReference>
<comment type="caution">
    <text evidence="1">The sequence shown here is derived from an EMBL/GenBank/DDBJ whole genome shotgun (WGS) entry which is preliminary data.</text>
</comment>
<protein>
    <submittedName>
        <fullName evidence="1">Uncharacterized protein</fullName>
    </submittedName>
</protein>
<dbReference type="Proteomes" id="UP001150217">
    <property type="component" value="Unassembled WGS sequence"/>
</dbReference>
<proteinExistence type="predicted"/>
<sequence>MMPDSTTLLFSVFPVIYILSGPTGRHTTSLFSIFPGFCSQLGMQHDKPCHLGEPGLATCLFIKLLCWDLFECRAHDVFGA</sequence>
<reference evidence="1" key="1">
    <citation type="submission" date="2022-08" db="EMBL/GenBank/DDBJ databases">
        <title>A Global Phylogenomic Analysis of the Shiitake Genus Lentinula.</title>
        <authorList>
            <consortium name="DOE Joint Genome Institute"/>
            <person name="Sierra-Patev S."/>
            <person name="Min B."/>
            <person name="Naranjo-Ortiz M."/>
            <person name="Looney B."/>
            <person name="Konkel Z."/>
            <person name="Slot J.C."/>
            <person name="Sakamoto Y."/>
            <person name="Steenwyk J.L."/>
            <person name="Rokas A."/>
            <person name="Carro J."/>
            <person name="Camarero S."/>
            <person name="Ferreira P."/>
            <person name="Molpeceres G."/>
            <person name="Ruiz-Duenas F.J."/>
            <person name="Serrano A."/>
            <person name="Henrissat B."/>
            <person name="Drula E."/>
            <person name="Hughes K.W."/>
            <person name="Mata J.L."/>
            <person name="Ishikawa N.K."/>
            <person name="Vargas-Isla R."/>
            <person name="Ushijima S."/>
            <person name="Smith C.A."/>
            <person name="Ahrendt S."/>
            <person name="Andreopoulos W."/>
            <person name="He G."/>
            <person name="Labutti K."/>
            <person name="Lipzen A."/>
            <person name="Ng V."/>
            <person name="Riley R."/>
            <person name="Sandor L."/>
            <person name="Barry K."/>
            <person name="Martinez A.T."/>
            <person name="Xiao Y."/>
            <person name="Gibbons J.G."/>
            <person name="Terashima K."/>
            <person name="Grigoriev I.V."/>
            <person name="Hibbett D.S."/>
        </authorList>
    </citation>
    <scope>NUCLEOTIDE SEQUENCE</scope>
    <source>
        <strain evidence="1">RHP3577 ss4</strain>
    </source>
</reference>
<accession>A0ABQ8V5R8</accession>
<organism evidence="1 2">
    <name type="scientific">Lentinula lateritia</name>
    <dbReference type="NCBI Taxonomy" id="40482"/>
    <lineage>
        <taxon>Eukaryota</taxon>
        <taxon>Fungi</taxon>
        <taxon>Dikarya</taxon>
        <taxon>Basidiomycota</taxon>
        <taxon>Agaricomycotina</taxon>
        <taxon>Agaricomycetes</taxon>
        <taxon>Agaricomycetidae</taxon>
        <taxon>Agaricales</taxon>
        <taxon>Marasmiineae</taxon>
        <taxon>Omphalotaceae</taxon>
        <taxon>Lentinula</taxon>
    </lineage>
</organism>
<keyword evidence="2" id="KW-1185">Reference proteome</keyword>
<evidence type="ECO:0000313" key="2">
    <source>
        <dbReference type="Proteomes" id="UP001150217"/>
    </source>
</evidence>
<name>A0ABQ8V5R8_9AGAR</name>
<gene>
    <name evidence="1" type="ORF">C8R41DRAFT_846896</name>
</gene>